<evidence type="ECO:0000256" key="1">
    <source>
        <dbReference type="SAM" id="MobiDB-lite"/>
    </source>
</evidence>
<proteinExistence type="predicted"/>
<evidence type="ECO:0000313" key="2">
    <source>
        <dbReference type="EMBL" id="CAA9264122.1"/>
    </source>
</evidence>
<reference evidence="2" key="1">
    <citation type="submission" date="2020-02" db="EMBL/GenBank/DDBJ databases">
        <authorList>
            <person name="Meier V. D."/>
        </authorList>
    </citation>
    <scope>NUCLEOTIDE SEQUENCE</scope>
    <source>
        <strain evidence="2">AVDCRST_MAG26</strain>
    </source>
</reference>
<feature type="non-terminal residue" evidence="2">
    <location>
        <position position="1"/>
    </location>
</feature>
<accession>A0A6J4IZF1</accession>
<gene>
    <name evidence="2" type="ORF">AVDCRST_MAG26-2475</name>
</gene>
<sequence length="345" mass="37793">AYCPRLRHPVKPAAPRARAARMAVGRARPAAALDRRWPRASRHARAAHAARSRPGHHLSRHLYRGPTLRAGGRARILGDRDLCLRQRDPAARAKGTLWRGIRRIGARTALSSVRVRHCAHYPPPPAQRRAAALRRGLPAGRAGRQPGCDRLDLCRVQRRLADGRQPGRAHDPDRRHRGAGVELASAPEHTAGALTRAQHEWLWLRAREPRPLAHRRAEPQRGRADRDEPLADPGCTAGRHAADICATVGAAQHRRRAGHFGGAANGARDAPVGLLDRRRLPGAGAEQHLWTGRATGVPGLRPDDRHQERHDVPDDAFAAGRDDHRRAGDSAGAHGRCARQSCVEI</sequence>
<protein>
    <submittedName>
        <fullName evidence="2">Uncharacterized membrane protein, YraQ family</fullName>
    </submittedName>
</protein>
<dbReference type="EMBL" id="CADCTK010000566">
    <property type="protein sequence ID" value="CAA9264122.1"/>
    <property type="molecule type" value="Genomic_DNA"/>
</dbReference>
<dbReference type="AlphaFoldDB" id="A0A6J4IZF1"/>
<feature type="region of interest" description="Disordered" evidence="1">
    <location>
        <begin position="293"/>
        <end position="345"/>
    </location>
</feature>
<feature type="compositionally biased region" description="Basic and acidic residues" evidence="1">
    <location>
        <begin position="301"/>
        <end position="313"/>
    </location>
</feature>
<feature type="compositionally biased region" description="Basic residues" evidence="1">
    <location>
        <begin position="38"/>
        <end position="63"/>
    </location>
</feature>
<name>A0A6J4IZF1_9CHLR</name>
<feature type="non-terminal residue" evidence="2">
    <location>
        <position position="345"/>
    </location>
</feature>
<feature type="region of interest" description="Disordered" evidence="1">
    <location>
        <begin position="36"/>
        <end position="65"/>
    </location>
</feature>
<organism evidence="2">
    <name type="scientific">uncultured Chloroflexia bacterium</name>
    <dbReference type="NCBI Taxonomy" id="1672391"/>
    <lineage>
        <taxon>Bacteria</taxon>
        <taxon>Bacillati</taxon>
        <taxon>Chloroflexota</taxon>
        <taxon>Chloroflexia</taxon>
        <taxon>environmental samples</taxon>
    </lineage>
</organism>